<evidence type="ECO:0000313" key="8">
    <source>
        <dbReference type="Proteomes" id="UP000835052"/>
    </source>
</evidence>
<dbReference type="InterPro" id="IPR000276">
    <property type="entry name" value="GPCR_Rhodpsn"/>
</dbReference>
<feature type="domain" description="G-protein coupled receptors family 1 profile" evidence="6">
    <location>
        <begin position="46"/>
        <end position="231"/>
    </location>
</feature>
<feature type="transmembrane region" description="Helical" evidence="5">
    <location>
        <begin position="73"/>
        <end position="93"/>
    </location>
</feature>
<feature type="transmembrane region" description="Helical" evidence="5">
    <location>
        <begin position="24"/>
        <end position="52"/>
    </location>
</feature>
<keyword evidence="4 5" id="KW-0472">Membrane</keyword>
<keyword evidence="3 5" id="KW-1133">Transmembrane helix</keyword>
<dbReference type="Gene3D" id="1.20.1070.10">
    <property type="entry name" value="Rhodopsin 7-helix transmembrane proteins"/>
    <property type="match status" value="1"/>
</dbReference>
<gene>
    <name evidence="7" type="ORF">CAUJ_LOCUS6067</name>
</gene>
<dbReference type="AlphaFoldDB" id="A0A8S1H5V9"/>
<feature type="transmembrane region" description="Helical" evidence="5">
    <location>
        <begin position="301"/>
        <end position="319"/>
    </location>
</feature>
<dbReference type="GO" id="GO:0016020">
    <property type="term" value="C:membrane"/>
    <property type="evidence" value="ECO:0007669"/>
    <property type="project" value="UniProtKB-SubCell"/>
</dbReference>
<dbReference type="SUPFAM" id="SSF81321">
    <property type="entry name" value="Family A G protein-coupled receptor-like"/>
    <property type="match status" value="1"/>
</dbReference>
<feature type="transmembrane region" description="Helical" evidence="5">
    <location>
        <begin position="253"/>
        <end position="270"/>
    </location>
</feature>
<dbReference type="GO" id="GO:0004930">
    <property type="term" value="F:G protein-coupled receptor activity"/>
    <property type="evidence" value="ECO:0007669"/>
    <property type="project" value="InterPro"/>
</dbReference>
<protein>
    <recommendedName>
        <fullName evidence="6">G-protein coupled receptors family 1 profile domain-containing protein</fullName>
    </recommendedName>
</protein>
<dbReference type="InterPro" id="IPR052665">
    <property type="entry name" value="Neuropeptide-GPCR"/>
</dbReference>
<feature type="transmembrane region" description="Helical" evidence="5">
    <location>
        <begin position="113"/>
        <end position="135"/>
    </location>
</feature>
<dbReference type="PANTHER" id="PTHR24224:SF37">
    <property type="entry name" value="G-PROTEIN COUPLED RECEPTORS FAMILY 1 PROFILE DOMAIN-CONTAINING PROTEIN"/>
    <property type="match status" value="1"/>
</dbReference>
<keyword evidence="2 5" id="KW-0812">Transmembrane</keyword>
<proteinExistence type="predicted"/>
<evidence type="ECO:0000256" key="2">
    <source>
        <dbReference type="ARBA" id="ARBA00022692"/>
    </source>
</evidence>
<sequence>MEATSNESLDYSYDAFDSEESSTLIVMVFASCYVVLTASMIFGVPCNLFVLYRMRKLSRKCSDIYSNGAGRCLFVMAIADIASLCSMCLHFFLELSTGFFNITDYVSEDYLHYVCKTAMFTMHVATFVSIWSWLLMSTLRYMSVYHPLLYIRLWSLPAKVMLTVIFSACSLNAWLLVAVEKSADENGCTVTEMFNSAFITKAMLLIENLGSFVIPCLTIIYVDASVLCRLRLSCMWTSEQYLRRNITPKPKHTTMWRWLVIALVDIGLNAPENLTRLALILGILPYDRSEGFLIFRTLSQMLYYTQFGFNGVYLALFIYDKSTKPRRRRNIESASGDVIVVNSLHLEHKQRESERAALANKITSSEDCDSGIDEDARLGN</sequence>
<evidence type="ECO:0000256" key="4">
    <source>
        <dbReference type="ARBA" id="ARBA00023136"/>
    </source>
</evidence>
<dbReference type="Proteomes" id="UP000835052">
    <property type="component" value="Unassembled WGS sequence"/>
</dbReference>
<keyword evidence="8" id="KW-1185">Reference proteome</keyword>
<comment type="caution">
    <text evidence="7">The sequence shown here is derived from an EMBL/GenBank/DDBJ whole genome shotgun (WGS) entry which is preliminary data.</text>
</comment>
<evidence type="ECO:0000256" key="3">
    <source>
        <dbReference type="ARBA" id="ARBA00022989"/>
    </source>
</evidence>
<evidence type="ECO:0000259" key="6">
    <source>
        <dbReference type="PROSITE" id="PS50262"/>
    </source>
</evidence>
<dbReference type="PANTHER" id="PTHR24224">
    <property type="entry name" value="CARDIOACCELERATORY PEPTIDE RECEPTOR-RELATED"/>
    <property type="match status" value="1"/>
</dbReference>
<dbReference type="EMBL" id="CAJGYM010000014">
    <property type="protein sequence ID" value="CAD6190148.1"/>
    <property type="molecule type" value="Genomic_DNA"/>
</dbReference>
<accession>A0A8S1H5V9</accession>
<reference evidence="7" key="1">
    <citation type="submission" date="2020-10" db="EMBL/GenBank/DDBJ databases">
        <authorList>
            <person name="Kikuchi T."/>
        </authorList>
    </citation>
    <scope>NUCLEOTIDE SEQUENCE</scope>
    <source>
        <strain evidence="7">NKZ352</strain>
    </source>
</reference>
<comment type="subcellular location">
    <subcellularLocation>
        <location evidence="1">Membrane</location>
    </subcellularLocation>
</comment>
<evidence type="ECO:0000256" key="5">
    <source>
        <dbReference type="SAM" id="Phobius"/>
    </source>
</evidence>
<dbReference type="PROSITE" id="PS50262">
    <property type="entry name" value="G_PROTEIN_RECEP_F1_2"/>
    <property type="match status" value="1"/>
</dbReference>
<evidence type="ECO:0000256" key="1">
    <source>
        <dbReference type="ARBA" id="ARBA00004370"/>
    </source>
</evidence>
<evidence type="ECO:0000313" key="7">
    <source>
        <dbReference type="EMBL" id="CAD6190148.1"/>
    </source>
</evidence>
<dbReference type="Pfam" id="PF00001">
    <property type="entry name" value="7tm_1"/>
    <property type="match status" value="1"/>
</dbReference>
<dbReference type="OrthoDB" id="5834857at2759"/>
<organism evidence="7 8">
    <name type="scientific">Caenorhabditis auriculariae</name>
    <dbReference type="NCBI Taxonomy" id="2777116"/>
    <lineage>
        <taxon>Eukaryota</taxon>
        <taxon>Metazoa</taxon>
        <taxon>Ecdysozoa</taxon>
        <taxon>Nematoda</taxon>
        <taxon>Chromadorea</taxon>
        <taxon>Rhabditida</taxon>
        <taxon>Rhabditina</taxon>
        <taxon>Rhabditomorpha</taxon>
        <taxon>Rhabditoidea</taxon>
        <taxon>Rhabditidae</taxon>
        <taxon>Peloderinae</taxon>
        <taxon>Caenorhabditis</taxon>
    </lineage>
</organism>
<dbReference type="InterPro" id="IPR017452">
    <property type="entry name" value="GPCR_Rhodpsn_7TM"/>
</dbReference>
<name>A0A8S1H5V9_9PELO</name>
<feature type="transmembrane region" description="Helical" evidence="5">
    <location>
        <begin position="156"/>
        <end position="177"/>
    </location>
</feature>